<feature type="transmembrane region" description="Helical" evidence="6">
    <location>
        <begin position="294"/>
        <end position="314"/>
    </location>
</feature>
<evidence type="ECO:0000256" key="5">
    <source>
        <dbReference type="ARBA" id="ARBA00023136"/>
    </source>
</evidence>
<protein>
    <submittedName>
        <fullName evidence="8">MFS transporter</fullName>
    </submittedName>
</protein>
<comment type="subcellular location">
    <subcellularLocation>
        <location evidence="1">Cell membrane</location>
        <topology evidence="1">Multi-pass membrane protein</topology>
    </subcellularLocation>
</comment>
<feature type="transmembrane region" description="Helical" evidence="6">
    <location>
        <begin position="171"/>
        <end position="194"/>
    </location>
</feature>
<comment type="caution">
    <text evidence="8">The sequence shown here is derived from an EMBL/GenBank/DDBJ whole genome shotgun (WGS) entry which is preliminary data.</text>
</comment>
<evidence type="ECO:0000256" key="1">
    <source>
        <dbReference type="ARBA" id="ARBA00004651"/>
    </source>
</evidence>
<dbReference type="GO" id="GO:0005886">
    <property type="term" value="C:plasma membrane"/>
    <property type="evidence" value="ECO:0007669"/>
    <property type="project" value="UniProtKB-SubCell"/>
</dbReference>
<dbReference type="PANTHER" id="PTHR23513:SF17">
    <property type="entry name" value="MEMBRANE PROTEIN"/>
    <property type="match status" value="1"/>
</dbReference>
<dbReference type="Pfam" id="PF07690">
    <property type="entry name" value="MFS_1"/>
    <property type="match status" value="1"/>
</dbReference>
<feature type="transmembrane region" description="Helical" evidence="6">
    <location>
        <begin position="353"/>
        <end position="378"/>
    </location>
</feature>
<dbReference type="InterPro" id="IPR036259">
    <property type="entry name" value="MFS_trans_sf"/>
</dbReference>
<dbReference type="GO" id="GO:0022857">
    <property type="term" value="F:transmembrane transporter activity"/>
    <property type="evidence" value="ECO:0007669"/>
    <property type="project" value="InterPro"/>
</dbReference>
<feature type="transmembrane region" description="Helical" evidence="6">
    <location>
        <begin position="99"/>
        <end position="125"/>
    </location>
</feature>
<accession>A0A919IQB9</accession>
<feature type="transmembrane region" description="Helical" evidence="6">
    <location>
        <begin position="265"/>
        <end position="287"/>
    </location>
</feature>
<evidence type="ECO:0000256" key="4">
    <source>
        <dbReference type="ARBA" id="ARBA00022989"/>
    </source>
</evidence>
<dbReference type="PANTHER" id="PTHR23513">
    <property type="entry name" value="INTEGRAL MEMBRANE EFFLUX PROTEIN-RELATED"/>
    <property type="match status" value="1"/>
</dbReference>
<gene>
    <name evidence="8" type="ORF">Acy02nite_71370</name>
</gene>
<dbReference type="SUPFAM" id="SSF103473">
    <property type="entry name" value="MFS general substrate transporter"/>
    <property type="match status" value="1"/>
</dbReference>
<dbReference type="Proteomes" id="UP000619479">
    <property type="component" value="Unassembled WGS sequence"/>
</dbReference>
<dbReference type="PROSITE" id="PS50850">
    <property type="entry name" value="MFS"/>
    <property type="match status" value="1"/>
</dbReference>
<evidence type="ECO:0000256" key="6">
    <source>
        <dbReference type="SAM" id="Phobius"/>
    </source>
</evidence>
<dbReference type="InterPro" id="IPR020846">
    <property type="entry name" value="MFS_dom"/>
</dbReference>
<feature type="transmembrane region" description="Helical" evidence="6">
    <location>
        <begin position="384"/>
        <end position="401"/>
    </location>
</feature>
<keyword evidence="4 6" id="KW-1133">Transmembrane helix</keyword>
<evidence type="ECO:0000256" key="3">
    <source>
        <dbReference type="ARBA" id="ARBA00022692"/>
    </source>
</evidence>
<dbReference type="CDD" id="cd06173">
    <property type="entry name" value="MFS_MefA_like"/>
    <property type="match status" value="1"/>
</dbReference>
<feature type="transmembrane region" description="Helical" evidence="6">
    <location>
        <begin position="56"/>
        <end position="78"/>
    </location>
</feature>
<dbReference type="AlphaFoldDB" id="A0A919IQB9"/>
<evidence type="ECO:0000313" key="8">
    <source>
        <dbReference type="EMBL" id="GID69256.1"/>
    </source>
</evidence>
<reference evidence="8" key="1">
    <citation type="submission" date="2021-01" db="EMBL/GenBank/DDBJ databases">
        <title>Whole genome shotgun sequence of Actinoplanes cyaneus NBRC 14990.</title>
        <authorList>
            <person name="Komaki H."/>
            <person name="Tamura T."/>
        </authorList>
    </citation>
    <scope>NUCLEOTIDE SEQUENCE</scope>
    <source>
        <strain evidence="8">NBRC 14990</strain>
    </source>
</reference>
<keyword evidence="3 6" id="KW-0812">Transmembrane</keyword>
<keyword evidence="9" id="KW-1185">Reference proteome</keyword>
<evidence type="ECO:0000313" key="9">
    <source>
        <dbReference type="Proteomes" id="UP000619479"/>
    </source>
</evidence>
<feature type="transmembrane region" description="Helical" evidence="6">
    <location>
        <begin position="320"/>
        <end position="341"/>
    </location>
</feature>
<sequence>MFVPERAGVKLRAVPLRQPAFRTFLAGHFVSLLGDQLYFLALPWTALRLGASPGEVGALLAAAAVPRAVLMLGGGVLADRFGGRRVMLGSDLLRAVVMTVAAVTAFGGVLGLPGLFALVLVFGAVEAVFQPALTTMLPNLLPPESLPAGNGLRTLALRFAQFVGPPASGALIGFGVGWVFAVNAATFLVSVLALRVVPVAPPAPAKERPRFTAELTAGLRYARDNRTLARLLLFTVLVNLGSAGPINVGLPLLAHATGWEVGGLALMMGALGAGATVGAALLGFGLLPGAGTGFLLIVMSAGQAALSVVVGLTLPLPVVVATLAGLGFFLTVAGSSAMSLVQAITERPMLGRVGSLMSFAVVGLLPVTYAVCGSAAGWIGVRPVLLAGGAIQVVTVVWGLFSAPLRQVSVTSGTAPSGDKTR</sequence>
<dbReference type="Gene3D" id="1.20.1250.20">
    <property type="entry name" value="MFS general substrate transporter like domains"/>
    <property type="match status" value="1"/>
</dbReference>
<feature type="transmembrane region" description="Helical" evidence="6">
    <location>
        <begin position="231"/>
        <end position="253"/>
    </location>
</feature>
<feature type="domain" description="Major facilitator superfamily (MFS) profile" evidence="7">
    <location>
        <begin position="20"/>
        <end position="407"/>
    </location>
</feature>
<evidence type="ECO:0000259" key="7">
    <source>
        <dbReference type="PROSITE" id="PS50850"/>
    </source>
</evidence>
<keyword evidence="2" id="KW-1003">Cell membrane</keyword>
<organism evidence="8 9">
    <name type="scientific">Actinoplanes cyaneus</name>
    <dbReference type="NCBI Taxonomy" id="52696"/>
    <lineage>
        <taxon>Bacteria</taxon>
        <taxon>Bacillati</taxon>
        <taxon>Actinomycetota</taxon>
        <taxon>Actinomycetes</taxon>
        <taxon>Micromonosporales</taxon>
        <taxon>Micromonosporaceae</taxon>
        <taxon>Actinoplanes</taxon>
    </lineage>
</organism>
<dbReference type="EMBL" id="BOMH01000059">
    <property type="protein sequence ID" value="GID69256.1"/>
    <property type="molecule type" value="Genomic_DNA"/>
</dbReference>
<dbReference type="InterPro" id="IPR011701">
    <property type="entry name" value="MFS"/>
</dbReference>
<name>A0A919IQB9_9ACTN</name>
<evidence type="ECO:0000256" key="2">
    <source>
        <dbReference type="ARBA" id="ARBA00022475"/>
    </source>
</evidence>
<keyword evidence="5 6" id="KW-0472">Membrane</keyword>
<feature type="transmembrane region" description="Helical" evidence="6">
    <location>
        <begin position="21"/>
        <end position="44"/>
    </location>
</feature>
<proteinExistence type="predicted"/>